<dbReference type="GO" id="GO:0046872">
    <property type="term" value="F:metal ion binding"/>
    <property type="evidence" value="ECO:0007669"/>
    <property type="project" value="UniProtKB-KW"/>
</dbReference>
<dbReference type="PROSITE" id="PS51007">
    <property type="entry name" value="CYTC"/>
    <property type="match status" value="1"/>
</dbReference>
<evidence type="ECO:0000259" key="6">
    <source>
        <dbReference type="PROSITE" id="PS51007"/>
    </source>
</evidence>
<protein>
    <submittedName>
        <fullName evidence="7">OmcA/MtrC family decaheme c-type cytochrome</fullName>
    </submittedName>
</protein>
<evidence type="ECO:0000256" key="5">
    <source>
        <dbReference type="SAM" id="SignalP"/>
    </source>
</evidence>
<dbReference type="EMBL" id="SLWF01000018">
    <property type="protein sequence ID" value="TCN82599.1"/>
    <property type="molecule type" value="Genomic_DNA"/>
</dbReference>
<evidence type="ECO:0000313" key="7">
    <source>
        <dbReference type="EMBL" id="TCN82599.1"/>
    </source>
</evidence>
<feature type="domain" description="Cytochrome c" evidence="6">
    <location>
        <begin position="363"/>
        <end position="459"/>
    </location>
</feature>
<keyword evidence="8" id="KW-1185">Reference proteome</keyword>
<reference evidence="7 8" key="1">
    <citation type="submission" date="2019-03" db="EMBL/GenBank/DDBJ databases">
        <title>Freshwater and sediment microbial communities from various areas in North America, analyzing microbe dynamics in response to fracking.</title>
        <authorList>
            <person name="Lamendella R."/>
        </authorList>
    </citation>
    <scope>NUCLEOTIDE SEQUENCE [LARGE SCALE GENOMIC DNA]</scope>
    <source>
        <strain evidence="7 8">74A</strain>
    </source>
</reference>
<feature type="chain" id="PRO_5020623264" evidence="5">
    <location>
        <begin position="22"/>
        <end position="739"/>
    </location>
</feature>
<evidence type="ECO:0000256" key="4">
    <source>
        <dbReference type="SAM" id="MobiDB-lite"/>
    </source>
</evidence>
<feature type="compositionally biased region" description="Low complexity" evidence="4">
    <location>
        <begin position="36"/>
        <end position="53"/>
    </location>
</feature>
<name>A0A4R2F700_9GAMM</name>
<organism evidence="7 8">
    <name type="scientific">Shewanella fodinae</name>
    <dbReference type="NCBI Taxonomy" id="552357"/>
    <lineage>
        <taxon>Bacteria</taxon>
        <taxon>Pseudomonadati</taxon>
        <taxon>Pseudomonadota</taxon>
        <taxon>Gammaproteobacteria</taxon>
        <taxon>Alteromonadales</taxon>
        <taxon>Shewanellaceae</taxon>
        <taxon>Shewanella</taxon>
    </lineage>
</organism>
<keyword evidence="3" id="KW-0349">Heme</keyword>
<keyword evidence="1 3" id="KW-0479">Metal-binding</keyword>
<proteinExistence type="predicted"/>
<dbReference type="PROSITE" id="PS51257">
    <property type="entry name" value="PROKAR_LIPOPROTEIN"/>
    <property type="match status" value="1"/>
</dbReference>
<evidence type="ECO:0000313" key="8">
    <source>
        <dbReference type="Proteomes" id="UP000294832"/>
    </source>
</evidence>
<dbReference type="Gene3D" id="1.10.1130.10">
    <property type="entry name" value="Flavocytochrome C3, Chain A"/>
    <property type="match status" value="1"/>
</dbReference>
<dbReference type="InterPro" id="IPR036280">
    <property type="entry name" value="Multihaem_cyt_sf"/>
</dbReference>
<evidence type="ECO:0000256" key="2">
    <source>
        <dbReference type="ARBA" id="ARBA00023004"/>
    </source>
</evidence>
<feature type="signal peptide" evidence="5">
    <location>
        <begin position="1"/>
        <end position="21"/>
    </location>
</feature>
<evidence type="ECO:0000256" key="3">
    <source>
        <dbReference type="PROSITE-ProRule" id="PRU00433"/>
    </source>
</evidence>
<dbReference type="GO" id="GO:0020037">
    <property type="term" value="F:heme binding"/>
    <property type="evidence" value="ECO:0007669"/>
    <property type="project" value="InterPro"/>
</dbReference>
<sequence length="739" mass="76976">MKNHNKSLLALFLLGLFGLSACTFDGDDGKNGVDGAPGTPGQDGQDGQNGQNAGSVVSTIYKAGDVSFEIVPADNTLAGSNTFALKFTATAKNQAGQEKPLTGLNMVSIYSVTAMTNATSDGPSEYWVNNGVAAGNSSSMYCTLDGTYTSRGTTGDACTLVEDPANPGTYTGTWAHDGAAPIMNPNDDLNAPHRVFLRVYNLTDADGVAIDDKVLSAPLDYIPATGALVDNTGKDTVADAACKQCHGDSGTTGNLANISAHHNYQSVKNCIACHNPATQPTAEDAAKGWVYDLPAMIHRIHGGEELANLAAYGFKQTTEWGEILYPSPLTECTVCHSNDEGKTSWKDEPTRAACVGCHSNIDFTTGAGHSEFNLAQADDSQCAACHSTGALSPMVAHKVGTRAEYMDLVKVNFTGAEKSGAAGSQVVTLTADVTINGTPIAQLSDLSVLGVDSLLVGNVDARGEVTRWGISGLGLKKVDNQVVNGKLVITVPVTDAQATGSIYVGTQATFCVNSAGKAATCDPAATDLIYGLPYANIHGSNVPSTALGVGSTINFFNLDGGAIVKSRYVDPARITVEETKCNACHTTLDYAKGATHGTYTFDQCMDCHNNTYSGAHNGFDNKDLATSVHYYHSNGVVTYPGPSTDCTMCHKDGAALFAADGGLTSGRRAIKVSATGYITPVAETCHACHISEAAVAHFKSNGAYVLGDVATTADLPVESCATCHAEGKSFGIDKFHKMQ</sequence>
<evidence type="ECO:0000256" key="1">
    <source>
        <dbReference type="ARBA" id="ARBA00022723"/>
    </source>
</evidence>
<keyword evidence="5" id="KW-0732">Signal</keyword>
<dbReference type="NCBIfam" id="TIGR03507">
    <property type="entry name" value="decahem_SO1788"/>
    <property type="match status" value="1"/>
</dbReference>
<dbReference type="SUPFAM" id="SSF48695">
    <property type="entry name" value="Multiheme cytochromes"/>
    <property type="match status" value="1"/>
</dbReference>
<gene>
    <name evidence="7" type="ORF">EDC91_11867</name>
</gene>
<dbReference type="Pfam" id="PF22113">
    <property type="entry name" value="Mtrc-MtrF_II-IV_dom"/>
    <property type="match status" value="2"/>
</dbReference>
<dbReference type="Proteomes" id="UP000294832">
    <property type="component" value="Unassembled WGS sequence"/>
</dbReference>
<dbReference type="InterPro" id="IPR054337">
    <property type="entry name" value="Mtrc-MtrF-like_dom_II/IV"/>
</dbReference>
<dbReference type="GO" id="GO:0009055">
    <property type="term" value="F:electron transfer activity"/>
    <property type="evidence" value="ECO:0007669"/>
    <property type="project" value="InterPro"/>
</dbReference>
<dbReference type="InterPro" id="IPR009056">
    <property type="entry name" value="Cyt_c-like_dom"/>
</dbReference>
<feature type="region of interest" description="Disordered" evidence="4">
    <location>
        <begin position="31"/>
        <end position="53"/>
    </location>
</feature>
<comment type="caution">
    <text evidence="7">The sequence shown here is derived from an EMBL/GenBank/DDBJ whole genome shotgun (WGS) entry which is preliminary data.</text>
</comment>
<dbReference type="AlphaFoldDB" id="A0A4R2F700"/>
<dbReference type="InterPro" id="IPR020014">
    <property type="entry name" value="Decahaem_cyt-c_OmcA/MtrC"/>
</dbReference>
<accession>A0A4R2F700</accession>
<keyword evidence="2 3" id="KW-0408">Iron</keyword>
<dbReference type="Gene3D" id="1.10.720.180">
    <property type="match status" value="1"/>
</dbReference>